<evidence type="ECO:0000256" key="3">
    <source>
        <dbReference type="ARBA" id="ARBA00022840"/>
    </source>
</evidence>
<dbReference type="EMBL" id="JASFZW010000007">
    <property type="protein sequence ID" value="KAK2077184.1"/>
    <property type="molecule type" value="Genomic_DNA"/>
</dbReference>
<evidence type="ECO:0000256" key="2">
    <source>
        <dbReference type="ARBA" id="ARBA00022741"/>
    </source>
</evidence>
<evidence type="ECO:0000256" key="5">
    <source>
        <dbReference type="ARBA" id="ARBA00049274"/>
    </source>
</evidence>
<evidence type="ECO:0000256" key="4">
    <source>
        <dbReference type="ARBA" id="ARBA00041448"/>
    </source>
</evidence>
<evidence type="ECO:0000256" key="1">
    <source>
        <dbReference type="ARBA" id="ARBA00022598"/>
    </source>
</evidence>
<evidence type="ECO:0000313" key="7">
    <source>
        <dbReference type="Proteomes" id="UP001255856"/>
    </source>
</evidence>
<evidence type="ECO:0000313" key="6">
    <source>
        <dbReference type="EMBL" id="KAK2077184.1"/>
    </source>
</evidence>
<keyword evidence="1" id="KW-0436">Ligase</keyword>
<dbReference type="Pfam" id="PF03133">
    <property type="entry name" value="TTL"/>
    <property type="match status" value="1"/>
</dbReference>
<dbReference type="InterPro" id="IPR004344">
    <property type="entry name" value="TTL/TTLL_fam"/>
</dbReference>
<gene>
    <name evidence="6" type="ORF">QBZ16_004818</name>
</gene>
<dbReference type="PANTHER" id="PTHR12241">
    <property type="entry name" value="TUBULIN POLYGLUTAMYLASE"/>
    <property type="match status" value="1"/>
</dbReference>
<dbReference type="GO" id="GO:0015631">
    <property type="term" value="F:tubulin binding"/>
    <property type="evidence" value="ECO:0007669"/>
    <property type="project" value="TreeGrafter"/>
</dbReference>
<reference evidence="6" key="1">
    <citation type="submission" date="2021-01" db="EMBL/GenBank/DDBJ databases">
        <authorList>
            <person name="Eckstrom K.M.E."/>
        </authorList>
    </citation>
    <scope>NUCLEOTIDE SEQUENCE</scope>
    <source>
        <strain evidence="6">UVCC 0001</strain>
    </source>
</reference>
<dbReference type="GO" id="GO:0070740">
    <property type="term" value="F:tubulin-glutamic acid ligase activity"/>
    <property type="evidence" value="ECO:0007669"/>
    <property type="project" value="TreeGrafter"/>
</dbReference>
<dbReference type="Gene3D" id="3.30.470.20">
    <property type="entry name" value="ATP-grasp fold, B domain"/>
    <property type="match status" value="1"/>
</dbReference>
<dbReference type="AlphaFoldDB" id="A0AAD9IHE5"/>
<proteinExistence type="predicted"/>
<sequence>MDIYAFAPGETVLLAEAINATGGVDVLAGTSHGGFLAPKGWHDANLWDVYWTGREGCYRAFSQRLKPGQMVSCTPGSQAITQKAQLVLTMRETFGAAAPLFLPRSYLLPWDYLAFARAVRAGGAARPWVLKEDVHRGKGVAVLPPAAALRAARERKASASRHNAEPRALRYVVAQSHLFDGGVVVFGSEQGGAGDATAGASAQDMVVNLWQQDRGAAKPWSLGQLRAHLDASRGAGAGDRVWRRLRTGTAAALAAALPHQRERAAMLPGYQGGNVEVLGVDFLLDRHLVPHLVEVNWLPSMARKVVDGSGQDAGEAAAPEPFDVQKQQFMAAMLRVLRASHKAAEDGQAEARRPRGLQAGHWLALRALRREARAARGSFADLTRDVYEALACLQADTDAALDSCPWIAERREDLAVDRAPAPADAQGDDTGLAPKLGPLVRVLEALPRFHWGAPRLLRKEPVTTRTRPAALGPVEALTLELTRRADSLIHRGTELGYEAAIEAEWTRLARQRRTEL</sequence>
<organism evidence="6 7">
    <name type="scientific">Prototheca wickerhamii</name>
    <dbReference type="NCBI Taxonomy" id="3111"/>
    <lineage>
        <taxon>Eukaryota</taxon>
        <taxon>Viridiplantae</taxon>
        <taxon>Chlorophyta</taxon>
        <taxon>core chlorophytes</taxon>
        <taxon>Trebouxiophyceae</taxon>
        <taxon>Chlorellales</taxon>
        <taxon>Chlorellaceae</taxon>
        <taxon>Prototheca</taxon>
    </lineage>
</organism>
<dbReference type="GO" id="GO:0000226">
    <property type="term" value="P:microtubule cytoskeleton organization"/>
    <property type="evidence" value="ECO:0007669"/>
    <property type="project" value="TreeGrafter"/>
</dbReference>
<dbReference type="GO" id="GO:0036064">
    <property type="term" value="C:ciliary basal body"/>
    <property type="evidence" value="ECO:0007669"/>
    <property type="project" value="TreeGrafter"/>
</dbReference>
<dbReference type="GO" id="GO:0005524">
    <property type="term" value="F:ATP binding"/>
    <property type="evidence" value="ECO:0007669"/>
    <property type="project" value="UniProtKB-KW"/>
</dbReference>
<comment type="catalytic activity">
    <reaction evidence="5">
        <text>L-glutamyl-[protein] + L-glutamate + ATP = gamma-L-glutamyl-L-glutamyl-[protein] + ADP + phosphate + H(+)</text>
        <dbReference type="Rhea" id="RHEA:60144"/>
        <dbReference type="Rhea" id="RHEA-COMP:10208"/>
        <dbReference type="Rhea" id="RHEA-COMP:15517"/>
        <dbReference type="ChEBI" id="CHEBI:15378"/>
        <dbReference type="ChEBI" id="CHEBI:29973"/>
        <dbReference type="ChEBI" id="CHEBI:29985"/>
        <dbReference type="ChEBI" id="CHEBI:30616"/>
        <dbReference type="ChEBI" id="CHEBI:43474"/>
        <dbReference type="ChEBI" id="CHEBI:143622"/>
        <dbReference type="ChEBI" id="CHEBI:456216"/>
    </reaction>
    <physiologicalReaction direction="left-to-right" evidence="5">
        <dbReference type="Rhea" id="RHEA:60145"/>
    </physiologicalReaction>
</comment>
<dbReference type="Proteomes" id="UP001255856">
    <property type="component" value="Unassembled WGS sequence"/>
</dbReference>
<keyword evidence="3" id="KW-0067">ATP-binding</keyword>
<accession>A0AAD9IHE5</accession>
<keyword evidence="7" id="KW-1185">Reference proteome</keyword>
<comment type="caution">
    <text evidence="6">The sequence shown here is derived from an EMBL/GenBank/DDBJ whole genome shotgun (WGS) entry which is preliminary data.</text>
</comment>
<name>A0AAD9IHE5_PROWI</name>
<keyword evidence="2" id="KW-0547">Nucleotide-binding</keyword>
<dbReference type="PANTHER" id="PTHR12241:SF145">
    <property type="entry name" value="TUBULIN POLYGLUTAMYLASE TTLL5"/>
    <property type="match status" value="1"/>
</dbReference>
<protein>
    <recommendedName>
        <fullName evidence="4">Tubulin--tyrosine ligase-like protein 5</fullName>
    </recommendedName>
</protein>